<keyword evidence="3" id="KW-1185">Reference proteome</keyword>
<gene>
    <name evidence="2" type="ORF">JWV37_12115</name>
</gene>
<reference evidence="3" key="2">
    <citation type="submission" date="2021-02" db="EMBL/GenBank/DDBJ databases">
        <title>Sulfurospirillum tamanensis sp. nov.</title>
        <authorList>
            <person name="Merkel A.Y."/>
        </authorList>
    </citation>
    <scope>NUCLEOTIDE SEQUENCE [LARGE SCALE GENOMIC DNA]</scope>
    <source>
        <strain evidence="3">T05b</strain>
    </source>
</reference>
<accession>A0ABS2WV56</accession>
<feature type="domain" description="Transposase IS200-like" evidence="1">
    <location>
        <begin position="8"/>
        <end position="122"/>
    </location>
</feature>
<reference evidence="2 3" key="3">
    <citation type="submission" date="2021-02" db="EMBL/GenBank/DDBJ databases">
        <authorList>
            <person name="Merkel A.Y."/>
        </authorList>
    </citation>
    <scope>NUCLEOTIDE SEQUENCE [LARGE SCALE GENOMIC DNA]</scope>
    <source>
        <strain evidence="2 3">T05b</strain>
    </source>
</reference>
<evidence type="ECO:0000313" key="2">
    <source>
        <dbReference type="EMBL" id="MBN2965527.1"/>
    </source>
</evidence>
<proteinExistence type="predicted"/>
<protein>
    <submittedName>
        <fullName evidence="2">Transposase</fullName>
    </submittedName>
</protein>
<evidence type="ECO:0000259" key="1">
    <source>
        <dbReference type="SMART" id="SM01321"/>
    </source>
</evidence>
<comment type="caution">
    <text evidence="2">The sequence shown here is derived from an EMBL/GenBank/DDBJ whole genome shotgun (WGS) entry which is preliminary data.</text>
</comment>
<reference evidence="2 3" key="1">
    <citation type="submission" date="2021-02" db="EMBL/GenBank/DDBJ databases">
        <title>Sulfurospirillum tamanensis sp. nov.</title>
        <authorList>
            <person name="Frolova A."/>
            <person name="Merkel A."/>
            <person name="Slobodkin A."/>
        </authorList>
    </citation>
    <scope>NUCLEOTIDE SEQUENCE [LARGE SCALE GENOMIC DNA]</scope>
    <source>
        <strain evidence="2 3">T05b</strain>
    </source>
</reference>
<sequence length="347" mass="41239">MPREPRIDEVGFYHILNRGVERCTVFFEQEDYERFLEIANESASTYKCVLHSFCLMPNHYHLLVENKEKNLSLFMRQINSKYSIYFNNKHKRIGPLWQGRFKSHYIYDEHYLTTLVRYIEFNPIKAHISKHIGEYRWAMSSKPVLFSSMDYVFINKTNFTQDLQDEELQKVHELFCTKLEKQEQKIVKKTKRELSYFFETYDKEVAIAKAIEEGYLQTHIAKYLNLSTVSISKLYKIYKSKVKLFEGLKSKGIFWSYSKEMTYEEAGEKLVIEHLLKYGDFDGLCAGMKLFGKRLSKKVWEERLVSDQGFIKTNLLLARVFFGMDVESGYFKEKKNGRLEKLKLLAS</sequence>
<dbReference type="InterPro" id="IPR002686">
    <property type="entry name" value="Transposase_17"/>
</dbReference>
<name>A0ABS2WV56_9BACT</name>
<dbReference type="Gene3D" id="3.30.70.1290">
    <property type="entry name" value="Transposase IS200-like"/>
    <property type="match status" value="1"/>
</dbReference>
<dbReference type="PANTHER" id="PTHR34322:SF2">
    <property type="entry name" value="TRANSPOSASE IS200-LIKE DOMAIN-CONTAINING PROTEIN"/>
    <property type="match status" value="1"/>
</dbReference>
<dbReference type="Pfam" id="PF01797">
    <property type="entry name" value="Y1_Tnp"/>
    <property type="match status" value="1"/>
</dbReference>
<organism evidence="2 3">
    <name type="scientific">Sulfurospirillum tamanense</name>
    <dbReference type="NCBI Taxonomy" id="2813362"/>
    <lineage>
        <taxon>Bacteria</taxon>
        <taxon>Pseudomonadati</taxon>
        <taxon>Campylobacterota</taxon>
        <taxon>Epsilonproteobacteria</taxon>
        <taxon>Campylobacterales</taxon>
        <taxon>Sulfurospirillaceae</taxon>
        <taxon>Sulfurospirillum</taxon>
    </lineage>
</organism>
<dbReference type="RefSeq" id="WP_205460088.1">
    <property type="nucleotide sequence ID" value="NZ_JAFHKK010000044.1"/>
</dbReference>
<evidence type="ECO:0000313" key="3">
    <source>
        <dbReference type="Proteomes" id="UP000703590"/>
    </source>
</evidence>
<dbReference type="InterPro" id="IPR036515">
    <property type="entry name" value="Transposase_17_sf"/>
</dbReference>
<dbReference type="Proteomes" id="UP000703590">
    <property type="component" value="Unassembled WGS sequence"/>
</dbReference>
<dbReference type="EMBL" id="JAFHKK010000044">
    <property type="protein sequence ID" value="MBN2965527.1"/>
    <property type="molecule type" value="Genomic_DNA"/>
</dbReference>
<dbReference type="SMART" id="SM01321">
    <property type="entry name" value="Y1_Tnp"/>
    <property type="match status" value="1"/>
</dbReference>
<dbReference type="SUPFAM" id="SSF143422">
    <property type="entry name" value="Transposase IS200-like"/>
    <property type="match status" value="1"/>
</dbReference>
<dbReference type="PANTHER" id="PTHR34322">
    <property type="entry name" value="TRANSPOSASE, Y1_TNP DOMAIN-CONTAINING"/>
    <property type="match status" value="1"/>
</dbReference>